<sequence length="101" mass="11264">MAPVDNPRPLPVIVAYSAGPRELDMVELSLPPGSTAMDALNASGLLARHGLGSVDQVTVGIWMKLRPLDTLLRPHDRVEIYRPLKVDPKEARRQRYRKNKA</sequence>
<dbReference type="HAMAP" id="MF_00460">
    <property type="entry name" value="UPF0125_RnfH"/>
    <property type="match status" value="1"/>
</dbReference>
<proteinExistence type="inferred from homology"/>
<dbReference type="EMBL" id="JBBUTI010000004">
    <property type="protein sequence ID" value="MEK8046138.1"/>
    <property type="molecule type" value="Genomic_DNA"/>
</dbReference>
<dbReference type="InterPro" id="IPR005346">
    <property type="entry name" value="RnfH"/>
</dbReference>
<dbReference type="Gene3D" id="3.10.20.280">
    <property type="entry name" value="RnfH-like"/>
    <property type="match status" value="1"/>
</dbReference>
<dbReference type="InterPro" id="IPR016155">
    <property type="entry name" value="Mopterin_synth/thiamin_S_b"/>
</dbReference>
<keyword evidence="4" id="KW-1185">Reference proteome</keyword>
<comment type="caution">
    <text evidence="3">The sequence shown here is derived from an EMBL/GenBank/DDBJ whole genome shotgun (WGS) entry which is preliminary data.</text>
</comment>
<evidence type="ECO:0000313" key="3">
    <source>
        <dbReference type="EMBL" id="MEK8046138.1"/>
    </source>
</evidence>
<dbReference type="RefSeq" id="WP_341398415.1">
    <property type="nucleotide sequence ID" value="NZ_JBBUTI010000004.1"/>
</dbReference>
<dbReference type="SUPFAM" id="SSF54285">
    <property type="entry name" value="MoaD/ThiS"/>
    <property type="match status" value="1"/>
</dbReference>
<evidence type="ECO:0000256" key="2">
    <source>
        <dbReference type="HAMAP-Rule" id="MF_00460"/>
    </source>
</evidence>
<organism evidence="3 4">
    <name type="scientific">Ideonella margarita</name>
    <dbReference type="NCBI Taxonomy" id="2984191"/>
    <lineage>
        <taxon>Bacteria</taxon>
        <taxon>Pseudomonadati</taxon>
        <taxon>Pseudomonadota</taxon>
        <taxon>Betaproteobacteria</taxon>
        <taxon>Burkholderiales</taxon>
        <taxon>Sphaerotilaceae</taxon>
        <taxon>Ideonella</taxon>
    </lineage>
</organism>
<dbReference type="InterPro" id="IPR037021">
    <property type="entry name" value="RnfH_sf"/>
</dbReference>
<protein>
    <recommendedName>
        <fullName evidence="2">UPF0125 protein AACH00_07285</fullName>
    </recommendedName>
</protein>
<dbReference type="PANTHER" id="PTHR37483">
    <property type="entry name" value="UPF0125 PROTEIN RATB"/>
    <property type="match status" value="1"/>
</dbReference>
<dbReference type="PANTHER" id="PTHR37483:SF1">
    <property type="entry name" value="UPF0125 PROTEIN RATB"/>
    <property type="match status" value="1"/>
</dbReference>
<name>A0ABU9C2P5_9BURK</name>
<comment type="similarity">
    <text evidence="1 2">Belongs to the UPF0125 (RnfH) family.</text>
</comment>
<dbReference type="Proteomes" id="UP001379945">
    <property type="component" value="Unassembled WGS sequence"/>
</dbReference>
<evidence type="ECO:0000256" key="1">
    <source>
        <dbReference type="ARBA" id="ARBA00010645"/>
    </source>
</evidence>
<reference evidence="3 4" key="1">
    <citation type="submission" date="2024-04" db="EMBL/GenBank/DDBJ databases">
        <title>Novel species of the genus Ideonella isolated from streams.</title>
        <authorList>
            <person name="Lu H."/>
        </authorList>
    </citation>
    <scope>NUCLEOTIDE SEQUENCE [LARGE SCALE GENOMIC DNA]</scope>
    <source>
        <strain evidence="3 4">LYT19W</strain>
    </source>
</reference>
<gene>
    <name evidence="3" type="ORF">AACH00_07285</name>
</gene>
<evidence type="ECO:0000313" key="4">
    <source>
        <dbReference type="Proteomes" id="UP001379945"/>
    </source>
</evidence>
<accession>A0ABU9C2P5</accession>
<dbReference type="Pfam" id="PF03658">
    <property type="entry name" value="Ub-RnfH"/>
    <property type="match status" value="1"/>
</dbReference>